<protein>
    <submittedName>
        <fullName evidence="1">Alpha-2,3-sialyltransferase</fullName>
    </submittedName>
</protein>
<dbReference type="SUPFAM" id="SSF102414">
    <property type="entry name" value="Alpha-2,3/8-sialyltransferase CstII"/>
    <property type="match status" value="1"/>
</dbReference>
<evidence type="ECO:0000313" key="2">
    <source>
        <dbReference type="Proteomes" id="UP001596492"/>
    </source>
</evidence>
<dbReference type="InterPro" id="IPR036715">
    <property type="entry name" value="A-2_3-sialylTrfase_sf"/>
</dbReference>
<dbReference type="Pfam" id="PF01501">
    <property type="entry name" value="Glyco_transf_8"/>
    <property type="match status" value="1"/>
</dbReference>
<evidence type="ECO:0000313" key="1">
    <source>
        <dbReference type="EMBL" id="MFC7292968.1"/>
    </source>
</evidence>
<dbReference type="Pfam" id="PF06002">
    <property type="entry name" value="CST-I"/>
    <property type="match status" value="1"/>
</dbReference>
<gene>
    <name evidence="1" type="ORF">ACFQS8_15205</name>
</gene>
<dbReference type="Gene3D" id="3.90.550.10">
    <property type="entry name" value="Spore Coat Polysaccharide Biosynthesis Protein SpsA, Chain A"/>
    <property type="match status" value="1"/>
</dbReference>
<name>A0ABW2IPU6_9PROT</name>
<dbReference type="SUPFAM" id="SSF53448">
    <property type="entry name" value="Nucleotide-diphospho-sugar transferases"/>
    <property type="match status" value="1"/>
</dbReference>
<comment type="caution">
    <text evidence="1">The sequence shown here is derived from an EMBL/GenBank/DDBJ whole genome shotgun (WGS) entry which is preliminary data.</text>
</comment>
<dbReference type="InterPro" id="IPR029044">
    <property type="entry name" value="Nucleotide-diphossugar_trans"/>
</dbReference>
<dbReference type="InterPro" id="IPR050587">
    <property type="entry name" value="GNT1/Glycosyltrans_8"/>
</dbReference>
<proteinExistence type="predicted"/>
<reference evidence="2" key="1">
    <citation type="journal article" date="2019" name="Int. J. Syst. Evol. Microbiol.">
        <title>The Global Catalogue of Microorganisms (GCM) 10K type strain sequencing project: providing services to taxonomists for standard genome sequencing and annotation.</title>
        <authorList>
            <consortium name="The Broad Institute Genomics Platform"/>
            <consortium name="The Broad Institute Genome Sequencing Center for Infectious Disease"/>
            <person name="Wu L."/>
            <person name="Ma J."/>
        </authorList>
    </citation>
    <scope>NUCLEOTIDE SEQUENCE [LARGE SCALE GENOMIC DNA]</scope>
    <source>
        <strain evidence="2">CCUG 51308</strain>
    </source>
</reference>
<dbReference type="Gene3D" id="3.90.1480.10">
    <property type="entry name" value="Alpha-2,3-sialyltransferase"/>
    <property type="match status" value="1"/>
</dbReference>
<dbReference type="RefSeq" id="WP_382168949.1">
    <property type="nucleotide sequence ID" value="NZ_JBHTBR010000009.1"/>
</dbReference>
<dbReference type="EMBL" id="JBHTBR010000009">
    <property type="protein sequence ID" value="MFC7292968.1"/>
    <property type="molecule type" value="Genomic_DNA"/>
</dbReference>
<dbReference type="InterPro" id="IPR002495">
    <property type="entry name" value="Glyco_trans_8"/>
</dbReference>
<dbReference type="PANTHER" id="PTHR11183">
    <property type="entry name" value="GLYCOGENIN SUBFAMILY MEMBER"/>
    <property type="match status" value="1"/>
</dbReference>
<accession>A0ABW2IPU6</accession>
<dbReference type="Proteomes" id="UP001596492">
    <property type="component" value="Unassembled WGS sequence"/>
</dbReference>
<sequence length="558" mass="64605">MVHLSQRLFTNPYNHAAELLKRFEHRLDDPCYIVGNGPSVGSFTDFEDNAVFFRMNWFFLEEKPIFGRNVDAFFFSAQDEYLISHLETVIEENTYNIENILSPLKCLNVPQNWPKMFDHWTVLATNQAISRYMMSRPLPTQGFQALAFALLAGFKEIRLVGFDLYQGRDRRYAYNIPDDLRRSMKSKDVKAGYEQDHNLDIDLGFLDCLLNAYPYNRISLVSGADILKKTFEGRTATQVPQDKTVLTLSEGIDASLQHTEKAYVTFVDGDYYFGAWALARSLAEFSDKTLYVMHTTPTLARRFDAHPNIRTIQVSPLNNPNRRMDSERFKNTYTKLRVFECFQNYKKICFIDADTIVLNYIDDVFNVEGFGACPDWGLERNDKNFNSGLFVFSPSKSLCDKVMTGVSTVTSSDGGDQGMLNELITDWVPLHPKYNTLKRVRENYPLHFNLSNIHVLHYVGDKPWRMLESDAGYLDVESKWLEYLSIEELRELVETIRAGDLLKAPGRSLKPKESFRRIVAGLKKWGTMFKQDPQRAIMYIFRGSVVFWDLARKKEPRK</sequence>
<keyword evidence="2" id="KW-1185">Reference proteome</keyword>
<dbReference type="InterPro" id="IPR009251">
    <property type="entry name" value="A-2_3-sialyltransferase"/>
</dbReference>
<organism evidence="1 2">
    <name type="scientific">Hirschia litorea</name>
    <dbReference type="NCBI Taxonomy" id="1199156"/>
    <lineage>
        <taxon>Bacteria</taxon>
        <taxon>Pseudomonadati</taxon>
        <taxon>Pseudomonadota</taxon>
        <taxon>Alphaproteobacteria</taxon>
        <taxon>Hyphomonadales</taxon>
        <taxon>Hyphomonadaceae</taxon>
        <taxon>Hirschia</taxon>
    </lineage>
</organism>